<dbReference type="InterPro" id="IPR050115">
    <property type="entry name" value="Proteasome_alpha"/>
</dbReference>
<dbReference type="InterPro" id="IPR016039">
    <property type="entry name" value="Thiolase-like"/>
</dbReference>
<evidence type="ECO:0000313" key="4">
    <source>
        <dbReference type="EMBL" id="CAK8987881.1"/>
    </source>
</evidence>
<accession>A0ABP0HCD0</accession>
<reference evidence="4 5" key="1">
    <citation type="submission" date="2024-02" db="EMBL/GenBank/DDBJ databases">
        <authorList>
            <person name="Chen Y."/>
            <person name="Shah S."/>
            <person name="Dougan E. K."/>
            <person name="Thang M."/>
            <person name="Chan C."/>
        </authorList>
    </citation>
    <scope>NUCLEOTIDE SEQUENCE [LARGE SCALE GENOMIC DNA]</scope>
</reference>
<dbReference type="SUPFAM" id="SSF54197">
    <property type="entry name" value="HIT-like"/>
    <property type="match status" value="1"/>
</dbReference>
<comment type="caution">
    <text evidence="4">The sequence shown here is derived from an EMBL/GenBank/DDBJ whole genome shotgun (WGS) entry which is preliminary data.</text>
</comment>
<protein>
    <recommendedName>
        <fullName evidence="3">Proteasome alpha-type subunits domain-containing protein</fullName>
    </recommendedName>
</protein>
<dbReference type="InterPro" id="IPR036265">
    <property type="entry name" value="HIT-like_sf"/>
</dbReference>
<sequence length="983" mass="109014">MQAYDGQLGDWPRAADCLAKRGFCILEATSLVSTSAVLEAEALPKRYHRAPPASQQPKAHVAEGLLGIQGSHRIANLAEPLPKSAKFAKASTATLERLRQEQHTIGEALRGACSLRGAEISEVWLLEARTPLAITPPQEEMTEGHAEYWSKIFTRHRYQVLLFLSSAGLLEISGSKGSVEIATAPGTLVILQPELWASRKHSTSSRTRNFTLCSFLLGEAETASFYAKDILNWCVARLSEVKQMQLLEDKALELVPTAWQRAAGAQVGLGEQAAVKGTCCRFAGGWQKESLAWHAFVGADFVTEIPHQRFDVQQWCSPPDSPDAFKSSSRHGSFLDGADCFDHSFFGISKKQVSNMPVSERWGLEVGYEALFDAGPRKRNPSGWAGRKPARWAGLMSECDRQKVAGVFLATSVSLASLPVALVQDTFDSDVRLMAGGYDRAITVFSPDGHLFQVEYALEAVRKGTTTVGVKGKDCVVLAVERRATPKLQDPRTIRKILVVDDNIALTFAGVLQWTESELPALEVLEGPTAMVVQLAPNRGQKRSLNATINSTRLPFDDQRFHFGKVASAEVLLCFNPWRQTACHHTETSNTCHWPKYADLSTGDRCEEEQAMVIVNKHPICRNHFLLVPRGEQPQVLTLEALMLGLACGLRGSKRLWLSFNTIGAGASVNHLHLHGFMAGFGTEPMDFPLERYLDFPALLPAATSRGPVSLWRTPRQWPLCGWVFEWTDNRALEIDSTLAERRLAEFVHAFVKTLQVLDLAHNVIIRMSHRQVIVFPRKTLFEQSKDVTELQVSGHEVLGWWVVARKEHALTGVEAEARLQQAQLPRSAQQKVLKALEWIGWTLKEEAKFIARTQQKYTHRGGVRPFGISTLLGGFDSKGQPALFQTDPAGTYYAWKATAIGKNSKSVTDFLEKKYKEDLDEDATVKLALKGLLEVTEASGKNIEVVIIKESGITWMPDDTLEPLVKELDDTAEKIAKLKEQQ</sequence>
<dbReference type="InterPro" id="IPR000426">
    <property type="entry name" value="Proteasome_asu_N"/>
</dbReference>
<dbReference type="Pfam" id="PF00227">
    <property type="entry name" value="Proteasome"/>
    <property type="match status" value="2"/>
</dbReference>
<dbReference type="PROSITE" id="PS51475">
    <property type="entry name" value="PROTEASOME_ALPHA_2"/>
    <property type="match status" value="1"/>
</dbReference>
<dbReference type="InterPro" id="IPR020841">
    <property type="entry name" value="PKS_Beta-ketoAc_synthase_dom"/>
</dbReference>
<evidence type="ECO:0000259" key="3">
    <source>
        <dbReference type="PROSITE" id="PS00388"/>
    </source>
</evidence>
<evidence type="ECO:0000313" key="5">
    <source>
        <dbReference type="Proteomes" id="UP001642484"/>
    </source>
</evidence>
<keyword evidence="5" id="KW-1185">Reference proteome</keyword>
<gene>
    <name evidence="4" type="ORF">CCMP2556_LOCUS1039</name>
</gene>
<evidence type="ECO:0000256" key="1">
    <source>
        <dbReference type="ARBA" id="ARBA00022942"/>
    </source>
</evidence>
<dbReference type="Pfam" id="PF26217">
    <property type="entry name" value="GDPGP1_N"/>
    <property type="match status" value="1"/>
</dbReference>
<dbReference type="InterPro" id="IPR058866">
    <property type="entry name" value="GDPGP1_N"/>
</dbReference>
<proteinExistence type="inferred from homology"/>
<dbReference type="InterPro" id="IPR014030">
    <property type="entry name" value="Ketoacyl_synth_N"/>
</dbReference>
<keyword evidence="1 2" id="KW-0647">Proteasome</keyword>
<dbReference type="InterPro" id="IPR001353">
    <property type="entry name" value="Proteasome_sua/b"/>
</dbReference>
<dbReference type="Pfam" id="PF10584">
    <property type="entry name" value="Proteasome_A_N"/>
    <property type="match status" value="1"/>
</dbReference>
<dbReference type="Proteomes" id="UP001642484">
    <property type="component" value="Unassembled WGS sequence"/>
</dbReference>
<dbReference type="PANTHER" id="PTHR11599">
    <property type="entry name" value="PROTEASOME SUBUNIT ALPHA/BETA"/>
    <property type="match status" value="1"/>
</dbReference>
<dbReference type="EMBL" id="CAXAMN010000336">
    <property type="protein sequence ID" value="CAK8987881.1"/>
    <property type="molecule type" value="Genomic_DNA"/>
</dbReference>
<dbReference type="PROSITE" id="PS00388">
    <property type="entry name" value="PROTEASOME_ALPHA_1"/>
    <property type="match status" value="1"/>
</dbReference>
<dbReference type="Gene3D" id="3.40.47.10">
    <property type="match status" value="1"/>
</dbReference>
<dbReference type="Pfam" id="PF00109">
    <property type="entry name" value="ketoacyl-synt"/>
    <property type="match status" value="1"/>
</dbReference>
<dbReference type="SUPFAM" id="SSF56235">
    <property type="entry name" value="N-terminal nucleophile aminohydrolases (Ntn hydrolases)"/>
    <property type="match status" value="2"/>
</dbReference>
<evidence type="ECO:0000256" key="2">
    <source>
        <dbReference type="PROSITE-ProRule" id="PRU00808"/>
    </source>
</evidence>
<dbReference type="SMART" id="SM00825">
    <property type="entry name" value="PKS_KS"/>
    <property type="match status" value="1"/>
</dbReference>
<dbReference type="InterPro" id="IPR023332">
    <property type="entry name" value="Proteasome_alpha-type"/>
</dbReference>
<dbReference type="Gene3D" id="3.60.20.10">
    <property type="entry name" value="Glutamine Phosphoribosylpyrophosphate, subunit 1, domain 1"/>
    <property type="match status" value="2"/>
</dbReference>
<comment type="similarity">
    <text evidence="2">Belongs to the peptidase T1A family.</text>
</comment>
<feature type="domain" description="Proteasome alpha-type subunits" evidence="3">
    <location>
        <begin position="438"/>
        <end position="460"/>
    </location>
</feature>
<organism evidence="4 5">
    <name type="scientific">Durusdinium trenchii</name>
    <dbReference type="NCBI Taxonomy" id="1381693"/>
    <lineage>
        <taxon>Eukaryota</taxon>
        <taxon>Sar</taxon>
        <taxon>Alveolata</taxon>
        <taxon>Dinophyceae</taxon>
        <taxon>Suessiales</taxon>
        <taxon>Symbiodiniaceae</taxon>
        <taxon>Durusdinium</taxon>
    </lineage>
</organism>
<dbReference type="SMART" id="SM00948">
    <property type="entry name" value="Proteasome_A_N"/>
    <property type="match status" value="1"/>
</dbReference>
<dbReference type="SUPFAM" id="SSF53901">
    <property type="entry name" value="Thiolase-like"/>
    <property type="match status" value="1"/>
</dbReference>
<dbReference type="InterPro" id="IPR029055">
    <property type="entry name" value="Ntn_hydrolases_N"/>
</dbReference>
<name>A0ABP0HCD0_9DINO</name>